<dbReference type="Pfam" id="PF04488">
    <property type="entry name" value="Gly_transf_sug"/>
    <property type="match status" value="1"/>
</dbReference>
<dbReference type="InterPro" id="IPR029044">
    <property type="entry name" value="Nucleotide-diphossugar_trans"/>
</dbReference>
<dbReference type="AlphaFoldDB" id="A0A0H2RE91"/>
<evidence type="ECO:0000313" key="4">
    <source>
        <dbReference type="EMBL" id="KLO10104.1"/>
    </source>
</evidence>
<evidence type="ECO:0000313" key="5">
    <source>
        <dbReference type="Proteomes" id="UP000053477"/>
    </source>
</evidence>
<dbReference type="PANTHER" id="PTHR22851:SF1">
    <property type="entry name" value="GLYCOSYLTRANSFERASE FAMILY 32 PROTEIN"/>
    <property type="match status" value="1"/>
</dbReference>
<feature type="compositionally biased region" description="Basic and acidic residues" evidence="2">
    <location>
        <begin position="218"/>
        <end position="242"/>
    </location>
</feature>
<dbReference type="EMBL" id="KQ086035">
    <property type="protein sequence ID" value="KLO10104.1"/>
    <property type="molecule type" value="Genomic_DNA"/>
</dbReference>
<evidence type="ECO:0000256" key="1">
    <source>
        <dbReference type="ARBA" id="ARBA00009003"/>
    </source>
</evidence>
<dbReference type="GO" id="GO:0032040">
    <property type="term" value="C:small-subunit processome"/>
    <property type="evidence" value="ECO:0007669"/>
    <property type="project" value="TreeGrafter"/>
</dbReference>
<dbReference type="SUPFAM" id="SSF53448">
    <property type="entry name" value="Nucleotide-diphospho-sugar transferases"/>
    <property type="match status" value="1"/>
</dbReference>
<keyword evidence="3" id="KW-1133">Transmembrane helix</keyword>
<organism evidence="4 5">
    <name type="scientific">Schizopora paradoxa</name>
    <dbReference type="NCBI Taxonomy" id="27342"/>
    <lineage>
        <taxon>Eukaryota</taxon>
        <taxon>Fungi</taxon>
        <taxon>Dikarya</taxon>
        <taxon>Basidiomycota</taxon>
        <taxon>Agaricomycotina</taxon>
        <taxon>Agaricomycetes</taxon>
        <taxon>Hymenochaetales</taxon>
        <taxon>Schizoporaceae</taxon>
        <taxon>Schizopora</taxon>
    </lineage>
</organism>
<proteinExistence type="inferred from homology"/>
<evidence type="ECO:0008006" key="6">
    <source>
        <dbReference type="Google" id="ProtNLM"/>
    </source>
</evidence>
<accession>A0A0H2RE91</accession>
<dbReference type="Proteomes" id="UP000053477">
    <property type="component" value="Unassembled WGS sequence"/>
</dbReference>
<protein>
    <recommendedName>
        <fullName evidence="6">Glycosyltransferase family 32 protein</fullName>
    </recommendedName>
</protein>
<reference evidence="4 5" key="1">
    <citation type="submission" date="2015-04" db="EMBL/GenBank/DDBJ databases">
        <title>Complete genome sequence of Schizopora paradoxa KUC8140, a cosmopolitan wood degrader in East Asia.</title>
        <authorList>
            <consortium name="DOE Joint Genome Institute"/>
            <person name="Min B."/>
            <person name="Park H."/>
            <person name="Jang Y."/>
            <person name="Kim J.-J."/>
            <person name="Kim K.H."/>
            <person name="Pangilinan J."/>
            <person name="Lipzen A."/>
            <person name="Riley R."/>
            <person name="Grigoriev I.V."/>
            <person name="Spatafora J.W."/>
            <person name="Choi I.-G."/>
        </authorList>
    </citation>
    <scope>NUCLEOTIDE SEQUENCE [LARGE SCALE GENOMIC DNA]</scope>
    <source>
        <strain evidence="4 5">KUC8140</strain>
    </source>
</reference>
<dbReference type="InterPro" id="IPR007577">
    <property type="entry name" value="GlycoTrfase_DXD_sugar-bd_CS"/>
</dbReference>
<feature type="region of interest" description="Disordered" evidence="2">
    <location>
        <begin position="216"/>
        <end position="252"/>
    </location>
</feature>
<dbReference type="Gene3D" id="3.90.550.20">
    <property type="match status" value="1"/>
</dbReference>
<dbReference type="InterPro" id="IPR051733">
    <property type="entry name" value="WD_repeat_DCAF13/WDSOF1"/>
</dbReference>
<keyword evidence="5" id="KW-1185">Reference proteome</keyword>
<keyword evidence="3" id="KW-0812">Transmembrane</keyword>
<keyword evidence="3" id="KW-0472">Membrane</keyword>
<dbReference type="PANTHER" id="PTHR22851">
    <property type="entry name" value="U3 SMALL NUCLEOLAR RNA U3 SNORNA ASSOCIATED PROTEIN"/>
    <property type="match status" value="1"/>
</dbReference>
<gene>
    <name evidence="4" type="ORF">SCHPADRAFT_943081</name>
</gene>
<dbReference type="OrthoDB" id="108365at2759"/>
<dbReference type="GO" id="GO:0000462">
    <property type="term" value="P:maturation of SSU-rRNA from tricistronic rRNA transcript (SSU-rRNA, 5.8S rRNA, LSU-rRNA)"/>
    <property type="evidence" value="ECO:0007669"/>
    <property type="project" value="TreeGrafter"/>
</dbReference>
<evidence type="ECO:0000256" key="3">
    <source>
        <dbReference type="SAM" id="Phobius"/>
    </source>
</evidence>
<sequence>MLSLSTDDDGKRFLSRRPAKIFKPFDSSSTAYDDRYYEPLPTTPPRRRWRLLRSPSISLPTIRARGRSPWQTRRRIRQLVVAIAVVALLLIMLVDQFLRAHGYRGQDAKETIKRLFRPSTCVFDQRELRRVWEWEILSGHYPTRRKIPERIGLRFEPNRLPRQYLDVQSVAPYPRRPQPGSIADFDLIMGVCDFDTKKYVRDCLEFLAAGAGLSGKSRRTDGSKHIYTERSKPPELQKRSTPESDPPLHLNPTHKQRFEETEFGLCDADHPRIFHTYWVGPLTDKGYVSLLSFLYTQNLGLHLTNDSIPGSPCQPQMWVWMDMNPGSPLPPPNAQSILREQLESNMWSAPFLHPRFQNHIQFKLWNATEQLDATPEVKDDWRNFPLLVSLGTKLSPDYDAGWVGAVLSDLARFILLHRYGGIYADGDVIFLRDWEELWGWRGAFSYRWSVHDEYNTAVLRMNKGSALGSFLLRTVVRNGWDFHPFAISQYLRDAHSSNLLYRLPDALFDPNWLHTEGQQHDKTPYPYFDDFHYFSTPRKADAPPPSQPFNKFFRGAFGYHSHLTRSSPFDPTKNWPDLEPQYDGGRGSQEPQNGLPWSAVLKRTFEGYVRGDQPNMYGEWIKWE</sequence>
<dbReference type="STRING" id="27342.A0A0H2RE91"/>
<comment type="similarity">
    <text evidence="1">Belongs to the glycosyltransferase 32 family.</text>
</comment>
<evidence type="ECO:0000256" key="2">
    <source>
        <dbReference type="SAM" id="MobiDB-lite"/>
    </source>
</evidence>
<feature type="transmembrane region" description="Helical" evidence="3">
    <location>
        <begin position="79"/>
        <end position="98"/>
    </location>
</feature>
<dbReference type="InParanoid" id="A0A0H2RE91"/>
<feature type="region of interest" description="Disordered" evidence="2">
    <location>
        <begin position="565"/>
        <end position="595"/>
    </location>
</feature>
<name>A0A0H2RE91_9AGAM</name>